<dbReference type="EMBL" id="KN846951">
    <property type="protein sequence ID" value="KIV87649.1"/>
    <property type="molecule type" value="Genomic_DNA"/>
</dbReference>
<dbReference type="Proteomes" id="UP000053599">
    <property type="component" value="Unassembled WGS sequence"/>
</dbReference>
<accession>A0A0D1Z199</accession>
<evidence type="ECO:0000256" key="1">
    <source>
        <dbReference type="SAM" id="MobiDB-lite"/>
    </source>
</evidence>
<proteinExistence type="predicted"/>
<sequence>MSSTTMSLARAFTRRGKRSVDNTVQTPQRGTSVRYAQGTINRNLISLPTELISTTNVQALTAPDIRSVSGSSSASIISSGNDSDFSTIDRSFLNNSGSDASSIDSSGPATPITPADIGNAFFNSKEPISAVPALASPAFETPAIPQRAPSHSKKAHVELSRKRSIQRMSPPPTAINKPVVRRSADIFGGSADPNHPFGRELAQVNEVAEEFGATARLLEEEEQEILSKGYHKFDVEEYLDEIAGLYGGIFEDQLGSIAKPWI</sequence>
<dbReference type="OrthoDB" id="5419666at2759"/>
<feature type="region of interest" description="Disordered" evidence="1">
    <location>
        <begin position="1"/>
        <end position="29"/>
    </location>
</feature>
<dbReference type="HOGENOM" id="CLU_052682_0_0_1"/>
<feature type="region of interest" description="Disordered" evidence="1">
    <location>
        <begin position="141"/>
        <end position="176"/>
    </location>
</feature>
<protein>
    <submittedName>
        <fullName evidence="2">Uncharacterized protein</fullName>
    </submittedName>
</protein>
<organism evidence="2 3">
    <name type="scientific">Exophiala sideris</name>
    <dbReference type="NCBI Taxonomy" id="1016849"/>
    <lineage>
        <taxon>Eukaryota</taxon>
        <taxon>Fungi</taxon>
        <taxon>Dikarya</taxon>
        <taxon>Ascomycota</taxon>
        <taxon>Pezizomycotina</taxon>
        <taxon>Eurotiomycetes</taxon>
        <taxon>Chaetothyriomycetidae</taxon>
        <taxon>Chaetothyriales</taxon>
        <taxon>Herpotrichiellaceae</taxon>
        <taxon>Exophiala</taxon>
    </lineage>
</organism>
<dbReference type="AlphaFoldDB" id="A0A0D1Z199"/>
<evidence type="ECO:0000313" key="3">
    <source>
        <dbReference type="Proteomes" id="UP000053599"/>
    </source>
</evidence>
<gene>
    <name evidence="2" type="ORF">PV11_03181</name>
</gene>
<name>A0A0D1Z199_9EURO</name>
<evidence type="ECO:0000313" key="2">
    <source>
        <dbReference type="EMBL" id="KIV87649.1"/>
    </source>
</evidence>
<reference evidence="2 3" key="1">
    <citation type="submission" date="2015-01" db="EMBL/GenBank/DDBJ databases">
        <title>The Genome Sequence of Exophiala sideris CBS121828.</title>
        <authorList>
            <consortium name="The Broad Institute Genomics Platform"/>
            <person name="Cuomo C."/>
            <person name="de Hoog S."/>
            <person name="Gorbushina A."/>
            <person name="Stielow B."/>
            <person name="Teixiera M."/>
            <person name="Abouelleil A."/>
            <person name="Chapman S.B."/>
            <person name="Priest M."/>
            <person name="Young S.K."/>
            <person name="Wortman J."/>
            <person name="Nusbaum C."/>
            <person name="Birren B."/>
        </authorList>
    </citation>
    <scope>NUCLEOTIDE SEQUENCE [LARGE SCALE GENOMIC DNA]</scope>
    <source>
        <strain evidence="2 3">CBS 121828</strain>
    </source>
</reference>